<keyword evidence="3" id="KW-1185">Reference proteome</keyword>
<comment type="caution">
    <text evidence="2">The sequence shown here is derived from an EMBL/GenBank/DDBJ whole genome shotgun (WGS) entry which is preliminary data.</text>
</comment>
<gene>
    <name evidence="2" type="ORF">MSPICULIGERA_LOCUS18396</name>
</gene>
<feature type="signal peptide" evidence="1">
    <location>
        <begin position="1"/>
        <end position="25"/>
    </location>
</feature>
<name>A0AA36D5H7_9BILA</name>
<dbReference type="AlphaFoldDB" id="A0AA36D5H7"/>
<dbReference type="EMBL" id="CATQJA010002659">
    <property type="protein sequence ID" value="CAJ0580197.1"/>
    <property type="molecule type" value="Genomic_DNA"/>
</dbReference>
<feature type="chain" id="PRO_5041255839" evidence="1">
    <location>
        <begin position="26"/>
        <end position="70"/>
    </location>
</feature>
<sequence length="70" mass="7839">MRLSIGTIVLRLLLVLLGVNSIAMAASIKRTQDLRYGPIILELQEAHPTFKFPTFSKTRTRSTYATAFLS</sequence>
<keyword evidence="1" id="KW-0732">Signal</keyword>
<proteinExistence type="predicted"/>
<reference evidence="2" key="1">
    <citation type="submission" date="2023-06" db="EMBL/GenBank/DDBJ databases">
        <authorList>
            <person name="Delattre M."/>
        </authorList>
    </citation>
    <scope>NUCLEOTIDE SEQUENCE</scope>
    <source>
        <strain evidence="2">AF72</strain>
    </source>
</reference>
<organism evidence="2 3">
    <name type="scientific">Mesorhabditis spiculigera</name>
    <dbReference type="NCBI Taxonomy" id="96644"/>
    <lineage>
        <taxon>Eukaryota</taxon>
        <taxon>Metazoa</taxon>
        <taxon>Ecdysozoa</taxon>
        <taxon>Nematoda</taxon>
        <taxon>Chromadorea</taxon>
        <taxon>Rhabditida</taxon>
        <taxon>Rhabditina</taxon>
        <taxon>Rhabditomorpha</taxon>
        <taxon>Rhabditoidea</taxon>
        <taxon>Rhabditidae</taxon>
        <taxon>Mesorhabditinae</taxon>
        <taxon>Mesorhabditis</taxon>
    </lineage>
</organism>
<protein>
    <submittedName>
        <fullName evidence="2">Uncharacterized protein</fullName>
    </submittedName>
</protein>
<evidence type="ECO:0000313" key="2">
    <source>
        <dbReference type="EMBL" id="CAJ0580197.1"/>
    </source>
</evidence>
<evidence type="ECO:0000256" key="1">
    <source>
        <dbReference type="SAM" id="SignalP"/>
    </source>
</evidence>
<dbReference type="Proteomes" id="UP001177023">
    <property type="component" value="Unassembled WGS sequence"/>
</dbReference>
<accession>A0AA36D5H7</accession>
<feature type="non-terminal residue" evidence="2">
    <location>
        <position position="70"/>
    </location>
</feature>
<evidence type="ECO:0000313" key="3">
    <source>
        <dbReference type="Proteomes" id="UP001177023"/>
    </source>
</evidence>